<dbReference type="InterPro" id="IPR032534">
    <property type="entry name" value="EcxA_zinc-bd"/>
</dbReference>
<protein>
    <recommendedName>
        <fullName evidence="7">DUF5117 domain-containing protein</fullName>
    </recommendedName>
</protein>
<dbReference type="AlphaFoldDB" id="A0A809S6L9"/>
<evidence type="ECO:0008006" key="7">
    <source>
        <dbReference type="Google" id="ProtNLM"/>
    </source>
</evidence>
<keyword evidence="2" id="KW-0732">Signal</keyword>
<gene>
    <name evidence="5" type="ORF">NPRO_23710</name>
</gene>
<dbReference type="PANTHER" id="PTHR38478">
    <property type="entry name" value="PEPTIDASE M1A AND M12B"/>
    <property type="match status" value="1"/>
</dbReference>
<feature type="signal peptide" evidence="2">
    <location>
        <begin position="1"/>
        <end position="19"/>
    </location>
</feature>
<organism evidence="5 6">
    <name type="scientific">Candidatus Nitrosymbiomonas proteolyticus</name>
    <dbReference type="NCBI Taxonomy" id="2608984"/>
    <lineage>
        <taxon>Bacteria</taxon>
        <taxon>Bacillati</taxon>
        <taxon>Armatimonadota</taxon>
        <taxon>Armatimonadota incertae sedis</taxon>
        <taxon>Candidatus Nitrosymbiomonas</taxon>
    </lineage>
</organism>
<evidence type="ECO:0000256" key="1">
    <source>
        <dbReference type="SAM" id="MobiDB-lite"/>
    </source>
</evidence>
<evidence type="ECO:0000259" key="3">
    <source>
        <dbReference type="Pfam" id="PF16313"/>
    </source>
</evidence>
<accession>A0A809S6L9</accession>
<dbReference type="Pfam" id="PF16313">
    <property type="entry name" value="DUF4953"/>
    <property type="match status" value="1"/>
</dbReference>
<dbReference type="InterPro" id="IPR033413">
    <property type="entry name" value="DUF5117"/>
</dbReference>
<feature type="domain" description="DUF5117" evidence="4">
    <location>
        <begin position="123"/>
        <end position="319"/>
    </location>
</feature>
<dbReference type="Pfam" id="PF17148">
    <property type="entry name" value="DUF5117"/>
    <property type="match status" value="1"/>
</dbReference>
<dbReference type="InterPro" id="IPR024079">
    <property type="entry name" value="MetalloPept_cat_dom_sf"/>
</dbReference>
<dbReference type="GO" id="GO:0008237">
    <property type="term" value="F:metallopeptidase activity"/>
    <property type="evidence" value="ECO:0007669"/>
    <property type="project" value="InterPro"/>
</dbReference>
<sequence length="922" mass="102421">MKSLHRFAFLIILSASFLAADLPAHAFWQGGGAAQGQEEKKQDEKKEEQQEPKQDPKVEQYEKAIKDLTRVDGPFPLYQRKRELLLELSEERLDKPFCIQATFHTGVMADGVQAGFPVGDFAVQILRFERHEDNVWIVQPHLGHRWTPDDPLGVAASRSFPEAILGSFRIEQQHPEKKLLLVNVTNLFMGDVFRLSEMVAAILGGPYMLDREKSAADSIRAAGDSTIVRMGLHYASQRGNEPNPLLAALGLSLGDHLADSRSAPIKVSYNLWYRADSDYMPRLGDPRVGYFTLDYYDLARFANDDRTQRFIFRFGLKKKDPSAAMSEPVKPIVWYVDPSVPKEYREACREGILFWNRAFEGIGFKNAIVVKEPESLEEWDHADGVHNVLRFAMSEDATYAIALPRIDPITGEIISAGVNMDANLIWAAFREQDRFSIPGSKAVQRGLDVLLRDDERDLKESCETYLFEGPEVAAARARYESAAQRLGWHTTSCTYGKQKALSAAFGWNALMSSGVNMSREEYAKAFLRDIVSHEVGHTLGLRHNFIASTRLSVAELANDAITSERGVTASVMDYTPVNVPAILKGAKNLYAPRIGDYDMWAIKFGYMEIPGAHSPLGERHALSQIAAQSGMPGHRFMTDENADSFDPFVVRMDNSSNPLEFSELVLRAASNVVNFAVTQLPKPGESYAKRTEMILSALNRTFRECQNSARFVGGVAANRNFKGDANQKPTLAPVLATQQRDAMRLIARYGFKNDVLDLPADVLINLSQDFQQDTSSAWVAPLRDFVGSRQTLLYSMLMSSATTRRIAENEIKAGTSAYRLDEHFSLLLGAVFTEVGSGKGVSATRRDLQKFAINALLVQSGAAPGGVNEDVRALSSDALTRLSARFGNAIRTGSNLDGLTMAHYRDSKATIDRHIARIATGR</sequence>
<feature type="compositionally biased region" description="Basic and acidic residues" evidence="1">
    <location>
        <begin position="37"/>
        <end position="60"/>
    </location>
</feature>
<reference evidence="5" key="1">
    <citation type="journal article" name="DNA Res.">
        <title>The physiological potential of anammox bacteria as revealed by their core genome structure.</title>
        <authorList>
            <person name="Okubo T."/>
            <person name="Toyoda A."/>
            <person name="Fukuhara K."/>
            <person name="Uchiyama I."/>
            <person name="Harigaya Y."/>
            <person name="Kuroiwa M."/>
            <person name="Suzuki T."/>
            <person name="Murakami Y."/>
            <person name="Suwa Y."/>
            <person name="Takami H."/>
        </authorList>
    </citation>
    <scope>NUCLEOTIDE SEQUENCE</scope>
    <source>
        <strain evidence="5">317325-2</strain>
    </source>
</reference>
<evidence type="ECO:0000259" key="4">
    <source>
        <dbReference type="Pfam" id="PF17148"/>
    </source>
</evidence>
<evidence type="ECO:0000313" key="5">
    <source>
        <dbReference type="EMBL" id="BBO24776.1"/>
    </source>
</evidence>
<dbReference type="KEGG" id="npy:NPRO_23710"/>
<dbReference type="Proteomes" id="UP000662873">
    <property type="component" value="Chromosome"/>
</dbReference>
<dbReference type="EMBL" id="AP021858">
    <property type="protein sequence ID" value="BBO24776.1"/>
    <property type="molecule type" value="Genomic_DNA"/>
</dbReference>
<evidence type="ECO:0000313" key="6">
    <source>
        <dbReference type="Proteomes" id="UP000662873"/>
    </source>
</evidence>
<evidence type="ECO:0000256" key="2">
    <source>
        <dbReference type="SAM" id="SignalP"/>
    </source>
</evidence>
<dbReference type="InterPro" id="IPR034032">
    <property type="entry name" value="Zn_MMP-like_bac"/>
</dbReference>
<feature type="domain" description="EcxA zinc-binding" evidence="3">
    <location>
        <begin position="519"/>
        <end position="836"/>
    </location>
</feature>
<dbReference type="Gene3D" id="3.40.390.10">
    <property type="entry name" value="Collagenase (Catalytic Domain)"/>
    <property type="match status" value="1"/>
</dbReference>
<dbReference type="PANTHER" id="PTHR38478:SF1">
    <property type="entry name" value="ZINC DEPENDENT METALLOPROTEASE DOMAIN LIPOPROTEIN"/>
    <property type="match status" value="1"/>
</dbReference>
<proteinExistence type="predicted"/>
<dbReference type="CDD" id="cd04276">
    <property type="entry name" value="ZnMc_MMP_like_2"/>
    <property type="match status" value="1"/>
</dbReference>
<feature type="region of interest" description="Disordered" evidence="1">
    <location>
        <begin position="31"/>
        <end position="60"/>
    </location>
</feature>
<name>A0A809S6L9_9BACT</name>
<feature type="chain" id="PRO_5035201377" description="DUF5117 domain-containing protein" evidence="2">
    <location>
        <begin position="20"/>
        <end position="922"/>
    </location>
</feature>
<dbReference type="SUPFAM" id="SSF55486">
    <property type="entry name" value="Metalloproteases ('zincins'), catalytic domain"/>
    <property type="match status" value="1"/>
</dbReference>